<organism evidence="7 8">
    <name type="scientific">Legionella quinlivanii</name>
    <dbReference type="NCBI Taxonomy" id="45073"/>
    <lineage>
        <taxon>Bacteria</taxon>
        <taxon>Pseudomonadati</taxon>
        <taxon>Pseudomonadota</taxon>
        <taxon>Gammaproteobacteria</taxon>
        <taxon>Legionellales</taxon>
        <taxon>Legionellaceae</taxon>
        <taxon>Legionella</taxon>
    </lineage>
</organism>
<reference evidence="7 8" key="1">
    <citation type="submission" date="2015-11" db="EMBL/GenBank/DDBJ databases">
        <title>Genomic analysis of 38 Legionella species identifies large and diverse effector repertoires.</title>
        <authorList>
            <person name="Burstein D."/>
            <person name="Amaro F."/>
            <person name="Zusman T."/>
            <person name="Lifshitz Z."/>
            <person name="Cohen O."/>
            <person name="Gilbert J.A."/>
            <person name="Pupko T."/>
            <person name="Shuman H.A."/>
            <person name="Segal G."/>
        </authorList>
    </citation>
    <scope>NUCLEOTIDE SEQUENCE [LARGE SCALE GENOMIC DNA]</scope>
    <source>
        <strain evidence="7 8">CDC#1442-AUS-E</strain>
    </source>
</reference>
<sequence>MKSRFSLLLLAVLAVISVFYIKFAVSGKQHSQPQSPLIAVETAHVTERVLAEQFETLGSLASMDSIDISSEIAGQISAIHFQPGALVKKDTLLIQLDSTVMKSQLASAKASLSLSETNYKRTKELAQKSLASEQALDRALADLREKRNAVKVKQAQLEKLNLRAPFTGTLGSKQVSVGQYVKMGQALVHLVANQQLRVEYNVPEKLLPRLHNGQRVRVSSDAFPTQVFIGKVNYIAPTIDKDTRTIAVEALIDNSKNQLSAGLFVRVKHQLGLARKRLLVPEESLIPTISGQKIFVLRGDKAITVRVKTGAHHAAMTEVCQGLKAEDIIIVRGQHKLKEGSKVTAVNHIRSPR</sequence>
<dbReference type="Gene3D" id="2.40.50.100">
    <property type="match status" value="1"/>
</dbReference>
<comment type="similarity">
    <text evidence="1">Belongs to the membrane fusion protein (MFP) (TC 8.A.1) family.</text>
</comment>
<keyword evidence="8" id="KW-1185">Reference proteome</keyword>
<dbReference type="PATRIC" id="fig|45073.5.peg.1546"/>
<dbReference type="SUPFAM" id="SSF111369">
    <property type="entry name" value="HlyD-like secretion proteins"/>
    <property type="match status" value="1"/>
</dbReference>
<dbReference type="RefSeq" id="WP_058507575.1">
    <property type="nucleotide sequence ID" value="NZ_CAAAIK010000001.1"/>
</dbReference>
<dbReference type="NCBIfam" id="TIGR01730">
    <property type="entry name" value="RND_mfp"/>
    <property type="match status" value="1"/>
</dbReference>
<name>A0A0W0XZJ8_9GAMM</name>
<dbReference type="EMBL" id="LNYS01000008">
    <property type="protein sequence ID" value="KTD50140.1"/>
    <property type="molecule type" value="Genomic_DNA"/>
</dbReference>
<evidence type="ECO:0000256" key="2">
    <source>
        <dbReference type="SAM" id="Coils"/>
    </source>
</evidence>
<dbReference type="InterPro" id="IPR058792">
    <property type="entry name" value="Beta-barrel_RND_2"/>
</dbReference>
<protein>
    <submittedName>
        <fullName evidence="7">Hemolysin D</fullName>
    </submittedName>
</protein>
<dbReference type="Gene3D" id="1.10.287.470">
    <property type="entry name" value="Helix hairpin bin"/>
    <property type="match status" value="1"/>
</dbReference>
<feature type="domain" description="Multidrug resistance protein MdtA-like barrel-sandwich hybrid" evidence="4">
    <location>
        <begin position="66"/>
        <end position="191"/>
    </location>
</feature>
<evidence type="ECO:0000259" key="6">
    <source>
        <dbReference type="Pfam" id="PF25989"/>
    </source>
</evidence>
<dbReference type="InterPro" id="IPR006143">
    <property type="entry name" value="RND_pump_MFP"/>
</dbReference>
<dbReference type="FunFam" id="2.40.30.170:FF:000010">
    <property type="entry name" value="Efflux RND transporter periplasmic adaptor subunit"/>
    <property type="match status" value="1"/>
</dbReference>
<dbReference type="Gene3D" id="2.40.420.20">
    <property type="match status" value="1"/>
</dbReference>
<dbReference type="Gene3D" id="2.40.30.170">
    <property type="match status" value="1"/>
</dbReference>
<dbReference type="InterPro" id="IPR058624">
    <property type="entry name" value="MdtA-like_HH"/>
</dbReference>
<evidence type="ECO:0000313" key="7">
    <source>
        <dbReference type="EMBL" id="KTD50140.1"/>
    </source>
</evidence>
<dbReference type="Pfam" id="PF25917">
    <property type="entry name" value="BSH_RND"/>
    <property type="match status" value="1"/>
</dbReference>
<evidence type="ECO:0000259" key="4">
    <source>
        <dbReference type="Pfam" id="PF25917"/>
    </source>
</evidence>
<dbReference type="Proteomes" id="UP000054618">
    <property type="component" value="Unassembled WGS sequence"/>
</dbReference>
<evidence type="ECO:0000259" key="3">
    <source>
        <dbReference type="Pfam" id="PF25876"/>
    </source>
</evidence>
<dbReference type="OrthoDB" id="9806939at2"/>
<feature type="domain" description="Multidrug resistance protein MdtA-like alpha-helical hairpin" evidence="3">
    <location>
        <begin position="99"/>
        <end position="159"/>
    </location>
</feature>
<dbReference type="GO" id="GO:0015562">
    <property type="term" value="F:efflux transmembrane transporter activity"/>
    <property type="evidence" value="ECO:0007669"/>
    <property type="project" value="TreeGrafter"/>
</dbReference>
<evidence type="ECO:0000256" key="1">
    <source>
        <dbReference type="ARBA" id="ARBA00009477"/>
    </source>
</evidence>
<accession>A0A0W0XZJ8</accession>
<dbReference type="AlphaFoldDB" id="A0A0W0XZJ8"/>
<dbReference type="InterPro" id="IPR058637">
    <property type="entry name" value="YknX-like_C"/>
</dbReference>
<feature type="domain" description="CusB-like beta-barrel" evidence="5">
    <location>
        <begin position="198"/>
        <end position="268"/>
    </location>
</feature>
<feature type="coiled-coil region" evidence="2">
    <location>
        <begin position="136"/>
        <end position="163"/>
    </location>
</feature>
<dbReference type="GO" id="GO:1990281">
    <property type="term" value="C:efflux pump complex"/>
    <property type="evidence" value="ECO:0007669"/>
    <property type="project" value="TreeGrafter"/>
</dbReference>
<dbReference type="PANTHER" id="PTHR30469">
    <property type="entry name" value="MULTIDRUG RESISTANCE PROTEIN MDTA"/>
    <property type="match status" value="1"/>
</dbReference>
<dbReference type="InterPro" id="IPR058625">
    <property type="entry name" value="MdtA-like_BSH"/>
</dbReference>
<dbReference type="STRING" id="45073.Lqui_1465"/>
<feature type="domain" description="YknX-like C-terminal permuted SH3-like" evidence="6">
    <location>
        <begin position="279"/>
        <end position="344"/>
    </location>
</feature>
<gene>
    <name evidence="7" type="ORF">Lqui_1465</name>
</gene>
<proteinExistence type="inferred from homology"/>
<dbReference type="Pfam" id="PF25876">
    <property type="entry name" value="HH_MFP_RND"/>
    <property type="match status" value="1"/>
</dbReference>
<dbReference type="Pfam" id="PF25989">
    <property type="entry name" value="YknX_C"/>
    <property type="match status" value="1"/>
</dbReference>
<comment type="caution">
    <text evidence="7">The sequence shown here is derived from an EMBL/GenBank/DDBJ whole genome shotgun (WGS) entry which is preliminary data.</text>
</comment>
<evidence type="ECO:0000259" key="5">
    <source>
        <dbReference type="Pfam" id="PF25954"/>
    </source>
</evidence>
<keyword evidence="2" id="KW-0175">Coiled coil</keyword>
<evidence type="ECO:0000313" key="8">
    <source>
        <dbReference type="Proteomes" id="UP000054618"/>
    </source>
</evidence>
<dbReference type="PANTHER" id="PTHR30469:SF11">
    <property type="entry name" value="BLL4320 PROTEIN"/>
    <property type="match status" value="1"/>
</dbReference>
<dbReference type="Pfam" id="PF25954">
    <property type="entry name" value="Beta-barrel_RND_2"/>
    <property type="match status" value="1"/>
</dbReference>